<name>A0A0K0FTI9_STRVS</name>
<dbReference type="WBParaSite" id="SVE_1558900.1">
    <property type="protein sequence ID" value="SVE_1558900.1"/>
    <property type="gene ID" value="SVE_1558900"/>
</dbReference>
<reference evidence="3" key="2">
    <citation type="submission" date="2015-08" db="UniProtKB">
        <authorList>
            <consortium name="WormBaseParasite"/>
        </authorList>
    </citation>
    <scope>IDENTIFICATION</scope>
</reference>
<sequence length="126" mass="14804">MKLTITKLVIFIVFMLFNLASFEDPYKKIKDNLKDRNTDEVKEMGESCMKSYNDRKKTNDLTFEYTFENISIAYKLDKKDNSETVLLIFFGKNTTENNVNYEQFGGIYNGNAKNKKCYSVSLYYSK</sequence>
<proteinExistence type="predicted"/>
<protein>
    <submittedName>
        <fullName evidence="3">Uncharacterized protein</fullName>
    </submittedName>
</protein>
<dbReference type="AlphaFoldDB" id="A0A0K0FTI9"/>
<keyword evidence="2" id="KW-1185">Reference proteome</keyword>
<organism evidence="2 3">
    <name type="scientific">Strongyloides venezuelensis</name>
    <name type="common">Threadworm</name>
    <dbReference type="NCBI Taxonomy" id="75913"/>
    <lineage>
        <taxon>Eukaryota</taxon>
        <taxon>Metazoa</taxon>
        <taxon>Ecdysozoa</taxon>
        <taxon>Nematoda</taxon>
        <taxon>Chromadorea</taxon>
        <taxon>Rhabditida</taxon>
        <taxon>Tylenchina</taxon>
        <taxon>Panagrolaimomorpha</taxon>
        <taxon>Strongyloidoidea</taxon>
        <taxon>Strongyloididae</taxon>
        <taxon>Strongyloides</taxon>
    </lineage>
</organism>
<keyword evidence="1" id="KW-0732">Signal</keyword>
<evidence type="ECO:0000256" key="1">
    <source>
        <dbReference type="SAM" id="SignalP"/>
    </source>
</evidence>
<evidence type="ECO:0000313" key="2">
    <source>
        <dbReference type="Proteomes" id="UP000035680"/>
    </source>
</evidence>
<evidence type="ECO:0000313" key="3">
    <source>
        <dbReference type="WBParaSite" id="SVE_1558900.1"/>
    </source>
</evidence>
<reference evidence="2" key="1">
    <citation type="submission" date="2014-07" db="EMBL/GenBank/DDBJ databases">
        <authorList>
            <person name="Martin A.A"/>
            <person name="De Silva N."/>
        </authorList>
    </citation>
    <scope>NUCLEOTIDE SEQUENCE</scope>
</reference>
<feature type="chain" id="PRO_5005330291" evidence="1">
    <location>
        <begin position="23"/>
        <end position="126"/>
    </location>
</feature>
<accession>A0A0K0FTI9</accession>
<dbReference type="Proteomes" id="UP000035680">
    <property type="component" value="Unassembled WGS sequence"/>
</dbReference>
<feature type="signal peptide" evidence="1">
    <location>
        <begin position="1"/>
        <end position="22"/>
    </location>
</feature>